<dbReference type="Proteomes" id="UP000011864">
    <property type="component" value="Chromosome"/>
</dbReference>
<keyword evidence="3" id="KW-1185">Reference proteome</keyword>
<keyword evidence="1" id="KW-1133">Transmembrane helix</keyword>
<evidence type="ECO:0000313" key="2">
    <source>
        <dbReference type="EMBL" id="AGH44145.1"/>
    </source>
</evidence>
<dbReference type="AlphaFoldDB" id="K7ADY9"/>
<protein>
    <submittedName>
        <fullName evidence="2">Uncharacterized protein</fullName>
    </submittedName>
</protein>
<feature type="transmembrane region" description="Helical" evidence="1">
    <location>
        <begin position="6"/>
        <end position="24"/>
    </location>
</feature>
<proteinExistence type="predicted"/>
<evidence type="ECO:0000313" key="3">
    <source>
        <dbReference type="Proteomes" id="UP000011864"/>
    </source>
</evidence>
<organism evidence="2 3">
    <name type="scientific">Paraglaciecola psychrophila 170</name>
    <dbReference type="NCBI Taxonomy" id="1129794"/>
    <lineage>
        <taxon>Bacteria</taxon>
        <taxon>Pseudomonadati</taxon>
        <taxon>Pseudomonadota</taxon>
        <taxon>Gammaproteobacteria</taxon>
        <taxon>Alteromonadales</taxon>
        <taxon>Alteromonadaceae</taxon>
        <taxon>Paraglaciecola</taxon>
    </lineage>
</organism>
<dbReference type="KEGG" id="gps:C427_2036"/>
<accession>K7ADY9</accession>
<dbReference type="RefSeq" id="WP_007643513.1">
    <property type="nucleotide sequence ID" value="NC_020514.1"/>
</dbReference>
<evidence type="ECO:0000256" key="1">
    <source>
        <dbReference type="SAM" id="Phobius"/>
    </source>
</evidence>
<sequence>MTNWLIEQQIVISFLLLTLITLEAKAMKKFRNRGDLRTLVISPFIIDC</sequence>
<name>K7ADY9_9ALTE</name>
<reference evidence="2 3" key="1">
    <citation type="journal article" date="2013" name="Genome Announc.">
        <title>Complete Genome Sequence of Glaciecola psychrophila Strain 170T.</title>
        <authorList>
            <person name="Yin J."/>
            <person name="Chen J."/>
            <person name="Liu G."/>
            <person name="Yu Y."/>
            <person name="Song L."/>
            <person name="Wang X."/>
            <person name="Qu X."/>
        </authorList>
    </citation>
    <scope>NUCLEOTIDE SEQUENCE [LARGE SCALE GENOMIC DNA]</scope>
    <source>
        <strain evidence="2 3">170</strain>
    </source>
</reference>
<keyword evidence="1" id="KW-0472">Membrane</keyword>
<dbReference type="HOGENOM" id="CLU_3155919_0_0_6"/>
<gene>
    <name evidence="2" type="ORF">C427_2036</name>
</gene>
<keyword evidence="1" id="KW-0812">Transmembrane</keyword>
<dbReference type="EMBL" id="CP003837">
    <property type="protein sequence ID" value="AGH44145.1"/>
    <property type="molecule type" value="Genomic_DNA"/>
</dbReference>